<dbReference type="InterPro" id="IPR025351">
    <property type="entry name" value="Pvc16_N"/>
</dbReference>
<evidence type="ECO:0000259" key="1">
    <source>
        <dbReference type="Pfam" id="PF14065"/>
    </source>
</evidence>
<dbReference type="Pfam" id="PF14065">
    <property type="entry name" value="Pvc16_N"/>
    <property type="match status" value="1"/>
</dbReference>
<dbReference type="Proteomes" id="UP000320085">
    <property type="component" value="Unassembled WGS sequence"/>
</dbReference>
<feature type="domain" description="Pvc16 N-terminal" evidence="1">
    <location>
        <begin position="15"/>
        <end position="184"/>
    </location>
</feature>
<sequence>MATHRAIESACQGVVELLRNNYDPAAFNRDLEFRVLAASAFQRGLTAGVSLFVYRVMVGDTPRTPPGRHVDSGVRLQPQLPVDVHFILTAWAPDASLQQGIVGWMMRTMDDHRVLPPGLLNRLSPGVFRDDETVEVLDGELVSEDLFRLWELLGTVTYQISVPYVARNIRIESDFETVSAAPVRDRIVDYEGVAR</sequence>
<dbReference type="EMBL" id="VFQF01000001">
    <property type="protein sequence ID" value="TQN48553.1"/>
    <property type="molecule type" value="Genomic_DNA"/>
</dbReference>
<dbReference type="AlphaFoldDB" id="A0A543PWU8"/>
<comment type="caution">
    <text evidence="2">The sequence shown here is derived from an EMBL/GenBank/DDBJ whole genome shotgun (WGS) entry which is preliminary data.</text>
</comment>
<name>A0A543PWU8_9MICO</name>
<proteinExistence type="predicted"/>
<evidence type="ECO:0000313" key="3">
    <source>
        <dbReference type="Proteomes" id="UP000320085"/>
    </source>
</evidence>
<dbReference type="RefSeq" id="WP_185747127.1">
    <property type="nucleotide sequence ID" value="NZ_BAAAQC010000006.1"/>
</dbReference>
<reference evidence="2 3" key="1">
    <citation type="submission" date="2019-06" db="EMBL/GenBank/DDBJ databases">
        <title>Sequencing the genomes of 1000 actinobacteria strains.</title>
        <authorList>
            <person name="Klenk H.-P."/>
        </authorList>
    </citation>
    <scope>NUCLEOTIDE SEQUENCE [LARGE SCALE GENOMIC DNA]</scope>
    <source>
        <strain evidence="2 3">DSM 21776</strain>
    </source>
</reference>
<gene>
    <name evidence="2" type="ORF">FHX52_1692</name>
</gene>
<organism evidence="2 3">
    <name type="scientific">Humibacillus xanthopallidus</name>
    <dbReference type="NCBI Taxonomy" id="412689"/>
    <lineage>
        <taxon>Bacteria</taxon>
        <taxon>Bacillati</taxon>
        <taxon>Actinomycetota</taxon>
        <taxon>Actinomycetes</taxon>
        <taxon>Micrococcales</taxon>
        <taxon>Intrasporangiaceae</taxon>
        <taxon>Humibacillus</taxon>
    </lineage>
</organism>
<protein>
    <submittedName>
        <fullName evidence="2">Uncharacterized protein DUF4255</fullName>
    </submittedName>
</protein>
<evidence type="ECO:0000313" key="2">
    <source>
        <dbReference type="EMBL" id="TQN48553.1"/>
    </source>
</evidence>
<accession>A0A543PWU8</accession>